<evidence type="ECO:0000313" key="3">
    <source>
        <dbReference type="EMBL" id="SCL18020.1"/>
    </source>
</evidence>
<protein>
    <submittedName>
        <fullName evidence="3">dTDP-D-glucose 4,6-dehydratase</fullName>
    </submittedName>
</protein>
<dbReference type="AlphaFoldDB" id="A0A1C6RLI6"/>
<dbReference type="InterPro" id="IPR001509">
    <property type="entry name" value="Epimerase_deHydtase"/>
</dbReference>
<dbReference type="STRING" id="47866.GA0074694_2210"/>
<name>A0A1C6RLI6_9ACTN</name>
<dbReference type="SUPFAM" id="SSF51735">
    <property type="entry name" value="NAD(P)-binding Rossmann-fold domains"/>
    <property type="match status" value="1"/>
</dbReference>
<dbReference type="PANTHER" id="PTHR43000">
    <property type="entry name" value="DTDP-D-GLUCOSE 4,6-DEHYDRATASE-RELATED"/>
    <property type="match status" value="1"/>
</dbReference>
<evidence type="ECO:0000259" key="2">
    <source>
        <dbReference type="Pfam" id="PF01370"/>
    </source>
</evidence>
<dbReference type="Gene3D" id="3.40.50.720">
    <property type="entry name" value="NAD(P)-binding Rossmann-like Domain"/>
    <property type="match status" value="1"/>
</dbReference>
<keyword evidence="4" id="KW-1185">Reference proteome</keyword>
<evidence type="ECO:0000256" key="1">
    <source>
        <dbReference type="ARBA" id="ARBA00007637"/>
    </source>
</evidence>
<dbReference type="Pfam" id="PF01370">
    <property type="entry name" value="Epimerase"/>
    <property type="match status" value="1"/>
</dbReference>
<dbReference type="RefSeq" id="WP_176737855.1">
    <property type="nucleotide sequence ID" value="NZ_FMHU01000001.1"/>
</dbReference>
<dbReference type="EMBL" id="FMHU01000001">
    <property type="protein sequence ID" value="SCL18020.1"/>
    <property type="molecule type" value="Genomic_DNA"/>
</dbReference>
<accession>A0A1C6RLI6</accession>
<gene>
    <name evidence="3" type="ORF">GA0074694_2210</name>
</gene>
<comment type="similarity">
    <text evidence="1">Belongs to the NAD(P)-dependent epimerase/dehydratase family.</text>
</comment>
<sequence length="364" mass="40247">MPAETEALTRYFGGQEVLVTGGFGFLGGHLTRWLTELGARVTVFDADCRPTRPSLLAELPAGPDVLRVREGDVTRYQELEAVLLDRPYQSVFHLAAYSMIEKAAEHPINAIATNTMGTVNLLEVLRRHRSARPEAVIVSSTDKVYGELEGDRYTEQSPLRGVGIYDAAKLGADVLTQSYNQSFGISTVVLRLCNLLGPHDYNHQYRLVPRSLSYVFDRSGPRPPELYFDSIQHERDYLYIDDAVRALLLAASQPACRGDVFNVPGCASLRTPEVMHQLVQVAAEHESTFDADRAATILDNGFRVTVRDGITGATAINRQRVDGTKLTERVNFRPATNFGTALTAAVEFARRRHYRPAPAKVGTA</sequence>
<evidence type="ECO:0000313" key="4">
    <source>
        <dbReference type="Proteomes" id="UP000198906"/>
    </source>
</evidence>
<dbReference type="InterPro" id="IPR036291">
    <property type="entry name" value="NAD(P)-bd_dom_sf"/>
</dbReference>
<feature type="domain" description="NAD-dependent epimerase/dehydratase" evidence="2">
    <location>
        <begin position="17"/>
        <end position="263"/>
    </location>
</feature>
<dbReference type="Gene3D" id="3.90.25.10">
    <property type="entry name" value="UDP-galactose 4-epimerase, domain 1"/>
    <property type="match status" value="1"/>
</dbReference>
<organism evidence="3 4">
    <name type="scientific">Micromonospora inyonensis</name>
    <dbReference type="NCBI Taxonomy" id="47866"/>
    <lineage>
        <taxon>Bacteria</taxon>
        <taxon>Bacillati</taxon>
        <taxon>Actinomycetota</taxon>
        <taxon>Actinomycetes</taxon>
        <taxon>Micromonosporales</taxon>
        <taxon>Micromonosporaceae</taxon>
        <taxon>Micromonospora</taxon>
    </lineage>
</organism>
<dbReference type="Proteomes" id="UP000198906">
    <property type="component" value="Unassembled WGS sequence"/>
</dbReference>
<proteinExistence type="inferred from homology"/>
<reference evidence="4" key="1">
    <citation type="submission" date="2016-06" db="EMBL/GenBank/DDBJ databases">
        <authorList>
            <person name="Varghese N."/>
        </authorList>
    </citation>
    <scope>NUCLEOTIDE SEQUENCE [LARGE SCALE GENOMIC DNA]</scope>
    <source>
        <strain evidence="4">DSM 46123</strain>
    </source>
</reference>